<evidence type="ECO:0000313" key="1">
    <source>
        <dbReference type="EnsemblMetazoa" id="G869.8:cds"/>
    </source>
</evidence>
<reference evidence="1" key="1">
    <citation type="submission" date="2022-08" db="UniProtKB">
        <authorList>
            <consortium name="EnsemblMetazoa"/>
        </authorList>
    </citation>
    <scope>IDENTIFICATION</scope>
    <source>
        <strain evidence="1">05x7-T-G4-1.051#20</strain>
    </source>
</reference>
<dbReference type="AlphaFoldDB" id="A0A8W8NQ53"/>
<name>A0A8W8NQ53_MAGGI</name>
<sequence>MAAGSISEDEYWDSIIFFLTLSSKIDSKWTIVDTKDGRRFAKKTEVFILSTENKESTMNDDVIRNTEVDTC</sequence>
<proteinExistence type="predicted"/>
<dbReference type="EnsemblMetazoa" id="G869.7">
    <property type="protein sequence ID" value="G869.7:cds"/>
    <property type="gene ID" value="G869"/>
</dbReference>
<evidence type="ECO:0000313" key="2">
    <source>
        <dbReference type="Proteomes" id="UP000005408"/>
    </source>
</evidence>
<dbReference type="Proteomes" id="UP000005408">
    <property type="component" value="Unassembled WGS sequence"/>
</dbReference>
<dbReference type="EnsemblMetazoa" id="G869.8">
    <property type="protein sequence ID" value="G869.8:cds"/>
    <property type="gene ID" value="G869"/>
</dbReference>
<protein>
    <submittedName>
        <fullName evidence="1">Uncharacterized protein</fullName>
    </submittedName>
</protein>
<organism evidence="1 2">
    <name type="scientific">Magallana gigas</name>
    <name type="common">Pacific oyster</name>
    <name type="synonym">Crassostrea gigas</name>
    <dbReference type="NCBI Taxonomy" id="29159"/>
    <lineage>
        <taxon>Eukaryota</taxon>
        <taxon>Metazoa</taxon>
        <taxon>Spiralia</taxon>
        <taxon>Lophotrochozoa</taxon>
        <taxon>Mollusca</taxon>
        <taxon>Bivalvia</taxon>
        <taxon>Autobranchia</taxon>
        <taxon>Pteriomorphia</taxon>
        <taxon>Ostreida</taxon>
        <taxon>Ostreoidea</taxon>
        <taxon>Ostreidae</taxon>
        <taxon>Magallana</taxon>
    </lineage>
</organism>
<keyword evidence="2" id="KW-1185">Reference proteome</keyword>
<accession>A0A8W8NQ53</accession>